<evidence type="ECO:0000256" key="1">
    <source>
        <dbReference type="ARBA" id="ARBA00022737"/>
    </source>
</evidence>
<dbReference type="PROSITE" id="PS50106">
    <property type="entry name" value="PDZ"/>
    <property type="match status" value="2"/>
</dbReference>
<dbReference type="Pfam" id="PF00595">
    <property type="entry name" value="PDZ"/>
    <property type="match status" value="2"/>
</dbReference>
<keyword evidence="5" id="KW-1185">Reference proteome</keyword>
<gene>
    <name evidence="4" type="ORF">MPIPNATIZW_LOCUS16995</name>
</gene>
<dbReference type="InterPro" id="IPR051067">
    <property type="entry name" value="NHER"/>
</dbReference>
<organism evidence="4 5">
    <name type="scientific">Pipistrellus nathusii</name>
    <name type="common">Nathusius' pipistrelle</name>
    <dbReference type="NCBI Taxonomy" id="59473"/>
    <lineage>
        <taxon>Eukaryota</taxon>
        <taxon>Metazoa</taxon>
        <taxon>Chordata</taxon>
        <taxon>Craniata</taxon>
        <taxon>Vertebrata</taxon>
        <taxon>Euteleostomi</taxon>
        <taxon>Mammalia</taxon>
        <taxon>Eutheria</taxon>
        <taxon>Laurasiatheria</taxon>
        <taxon>Chiroptera</taxon>
        <taxon>Yangochiroptera</taxon>
        <taxon>Vespertilionidae</taxon>
        <taxon>Pipistrellus</taxon>
    </lineage>
</organism>
<dbReference type="SMART" id="SM00228">
    <property type="entry name" value="PDZ"/>
    <property type="match status" value="2"/>
</dbReference>
<dbReference type="EMBL" id="OY882866">
    <property type="protein sequence ID" value="CAK6448689.1"/>
    <property type="molecule type" value="Genomic_DNA"/>
</dbReference>
<evidence type="ECO:0000256" key="2">
    <source>
        <dbReference type="SAM" id="MobiDB-lite"/>
    </source>
</evidence>
<keyword evidence="1" id="KW-0677">Repeat</keyword>
<dbReference type="PANTHER" id="PTHR14191">
    <property type="entry name" value="PDZ DOMAIN CONTAINING PROTEIN"/>
    <property type="match status" value="1"/>
</dbReference>
<dbReference type="PANTHER" id="PTHR14191:SF20">
    <property type="entry name" value="NA(+)_H(+) EXCHANGE REGULATORY COFACTOR NHE-RF4"/>
    <property type="match status" value="1"/>
</dbReference>
<dbReference type="Proteomes" id="UP001314169">
    <property type="component" value="Chromosome 9"/>
</dbReference>
<protein>
    <recommendedName>
        <fullName evidence="3">PDZ domain-containing protein</fullName>
    </recommendedName>
</protein>
<sequence length="337" mass="34930">MEAAAAGLQEAAPLTLKFEFNPKLGIDNPVLSLAEDHGPSDAWLCPERPRFCLLSKEEGGSFGFQLRREAGGAGPAVCGVEPGAPAQRQGLREGDRILAVNDQAVAHEALEVVARRIRASGPRVLLAVAAAPARDPALLCAPLGPGVRPRLCHVVRDEGGFGFSVTHEHPGSFWLVLSPGGAAERAGVPPGARLLEVNGLGVEQLTHSQLRRRLRGSGAQVTLLVAAPEVEEQCRRLGMPLAAPLAQGCALPAGPRRLHLRKGPRGFGFLLREEKGLGGRLVPAGGGPGAAGRPGWDAGRGPAAGRGRGERGGAGPCRDGVQDPSPGLPRGSHRRGP</sequence>
<evidence type="ECO:0000313" key="4">
    <source>
        <dbReference type="EMBL" id="CAK6448689.1"/>
    </source>
</evidence>
<dbReference type="InterPro" id="IPR036034">
    <property type="entry name" value="PDZ_sf"/>
</dbReference>
<dbReference type="Gene3D" id="2.30.42.10">
    <property type="match status" value="2"/>
</dbReference>
<name>A0ABP0AFT9_PIPNA</name>
<feature type="domain" description="PDZ" evidence="3">
    <location>
        <begin position="151"/>
        <end position="229"/>
    </location>
</feature>
<feature type="domain" description="PDZ" evidence="3">
    <location>
        <begin position="51"/>
        <end position="132"/>
    </location>
</feature>
<feature type="compositionally biased region" description="Low complexity" evidence="2">
    <location>
        <begin position="293"/>
        <end position="305"/>
    </location>
</feature>
<dbReference type="CDD" id="cd06768">
    <property type="entry name" value="PDZ_NHERF-like"/>
    <property type="match status" value="2"/>
</dbReference>
<evidence type="ECO:0000313" key="5">
    <source>
        <dbReference type="Proteomes" id="UP001314169"/>
    </source>
</evidence>
<evidence type="ECO:0000259" key="3">
    <source>
        <dbReference type="PROSITE" id="PS50106"/>
    </source>
</evidence>
<accession>A0ABP0AFT9</accession>
<proteinExistence type="predicted"/>
<dbReference type="InterPro" id="IPR001478">
    <property type="entry name" value="PDZ"/>
</dbReference>
<reference evidence="4" key="1">
    <citation type="submission" date="2023-12" db="EMBL/GenBank/DDBJ databases">
        <authorList>
            <person name="Brown T."/>
        </authorList>
    </citation>
    <scope>NUCLEOTIDE SEQUENCE</scope>
</reference>
<feature type="region of interest" description="Disordered" evidence="2">
    <location>
        <begin position="279"/>
        <end position="337"/>
    </location>
</feature>
<dbReference type="SUPFAM" id="SSF50156">
    <property type="entry name" value="PDZ domain-like"/>
    <property type="match status" value="2"/>
</dbReference>